<evidence type="ECO:0000259" key="5">
    <source>
        <dbReference type="Pfam" id="PF25954"/>
    </source>
</evidence>
<dbReference type="Pfam" id="PF25954">
    <property type="entry name" value="Beta-barrel_RND_2"/>
    <property type="match status" value="1"/>
</dbReference>
<evidence type="ECO:0000313" key="7">
    <source>
        <dbReference type="Proteomes" id="UP000034595"/>
    </source>
</evidence>
<dbReference type="SUPFAM" id="SSF111369">
    <property type="entry name" value="HlyD-like secretion proteins"/>
    <property type="match status" value="1"/>
</dbReference>
<proteinExistence type="inferred from homology"/>
<dbReference type="AlphaFoldDB" id="A0A0G1MML8"/>
<comment type="caution">
    <text evidence="6">The sequence shown here is derived from an EMBL/GenBank/DDBJ whole genome shotgun (WGS) entry which is preliminary data.</text>
</comment>
<dbReference type="NCBIfam" id="TIGR01730">
    <property type="entry name" value="RND_mfp"/>
    <property type="match status" value="1"/>
</dbReference>
<organism evidence="6 7">
    <name type="scientific">Candidatus Azambacteria bacterium GW2011_GWA1_44_9</name>
    <dbReference type="NCBI Taxonomy" id="1618610"/>
    <lineage>
        <taxon>Bacteria</taxon>
        <taxon>Candidatus Azamiibacteriota</taxon>
    </lineage>
</organism>
<dbReference type="InterPro" id="IPR006143">
    <property type="entry name" value="RND_pump_MFP"/>
</dbReference>
<protein>
    <submittedName>
        <fullName evidence="6">RND family efflux transporter MFP subunit</fullName>
    </submittedName>
</protein>
<evidence type="ECO:0000256" key="4">
    <source>
        <dbReference type="SAM" id="Phobius"/>
    </source>
</evidence>
<evidence type="ECO:0000256" key="2">
    <source>
        <dbReference type="ARBA" id="ARBA00009477"/>
    </source>
</evidence>
<name>A0A0G1MML8_9BACT</name>
<keyword evidence="3" id="KW-0175">Coiled coil</keyword>
<evidence type="ECO:0000256" key="3">
    <source>
        <dbReference type="ARBA" id="ARBA00023054"/>
    </source>
</evidence>
<dbReference type="GO" id="GO:0016020">
    <property type="term" value="C:membrane"/>
    <property type="evidence" value="ECO:0007669"/>
    <property type="project" value="InterPro"/>
</dbReference>
<dbReference type="InterPro" id="IPR050465">
    <property type="entry name" value="UPF0194_transport"/>
</dbReference>
<comment type="subcellular location">
    <subcellularLocation>
        <location evidence="1">Cell envelope</location>
    </subcellularLocation>
</comment>
<dbReference type="GO" id="GO:0030313">
    <property type="term" value="C:cell envelope"/>
    <property type="evidence" value="ECO:0007669"/>
    <property type="project" value="UniProtKB-SubCell"/>
</dbReference>
<feature type="transmembrane region" description="Helical" evidence="4">
    <location>
        <begin position="9"/>
        <end position="27"/>
    </location>
</feature>
<reference evidence="6 7" key="1">
    <citation type="journal article" date="2015" name="Nature">
        <title>rRNA introns, odd ribosomes, and small enigmatic genomes across a large radiation of phyla.</title>
        <authorList>
            <person name="Brown C.T."/>
            <person name="Hug L.A."/>
            <person name="Thomas B.C."/>
            <person name="Sharon I."/>
            <person name="Castelle C.J."/>
            <person name="Singh A."/>
            <person name="Wilkins M.J."/>
            <person name="Williams K.H."/>
            <person name="Banfield J.F."/>
        </authorList>
    </citation>
    <scope>NUCLEOTIDE SEQUENCE [LARGE SCALE GENOMIC DNA]</scope>
</reference>
<feature type="domain" description="CusB-like beta-barrel" evidence="5">
    <location>
        <begin position="362"/>
        <end position="439"/>
    </location>
</feature>
<keyword evidence="4" id="KW-0472">Membrane</keyword>
<dbReference type="Gene3D" id="2.40.30.170">
    <property type="match status" value="1"/>
</dbReference>
<gene>
    <name evidence="6" type="ORF">UW78_C0003G0017</name>
</gene>
<evidence type="ECO:0000313" key="6">
    <source>
        <dbReference type="EMBL" id="KKT82057.1"/>
    </source>
</evidence>
<dbReference type="Gene3D" id="2.40.50.100">
    <property type="match status" value="1"/>
</dbReference>
<dbReference type="EMBL" id="LCJQ01000003">
    <property type="protein sequence ID" value="KKT82057.1"/>
    <property type="molecule type" value="Genomic_DNA"/>
</dbReference>
<dbReference type="GO" id="GO:0022857">
    <property type="term" value="F:transmembrane transporter activity"/>
    <property type="evidence" value="ECO:0007669"/>
    <property type="project" value="InterPro"/>
</dbReference>
<dbReference type="Gene3D" id="2.40.420.20">
    <property type="match status" value="1"/>
</dbReference>
<dbReference type="PANTHER" id="PTHR32347">
    <property type="entry name" value="EFFLUX SYSTEM COMPONENT YKNX-RELATED"/>
    <property type="match status" value="1"/>
</dbReference>
<evidence type="ECO:0000256" key="1">
    <source>
        <dbReference type="ARBA" id="ARBA00004196"/>
    </source>
</evidence>
<dbReference type="Proteomes" id="UP000034595">
    <property type="component" value="Unassembled WGS sequence"/>
</dbReference>
<keyword evidence="4" id="KW-1133">Transmembrane helix</keyword>
<dbReference type="InterPro" id="IPR058792">
    <property type="entry name" value="Beta-barrel_RND_2"/>
</dbReference>
<comment type="similarity">
    <text evidence="2">Belongs to the membrane fusion protein (MFP) (TC 8.A.1) family.</text>
</comment>
<keyword evidence="4" id="KW-0812">Transmembrane</keyword>
<accession>A0A0G1MML8</accession>
<sequence>MKKISKKQILWAIAIIGIVLLGVWWNSRSSNTEEQNTTTVKRGDIIQEVSVTGRIEPTTSVKLGFEKSGRIQHVYARTNQKVSQGALLAELESSSAQASLLEYEARLAELKRGARPEEITIKETELAKYEQDLINAYNGISDIAIDAFSKADDALHTKMTGIFSGFKTTSYDITYPVCDSQLDNEVIMLKNQTEIDFDTWRTEMNTNNGAQRTSTTELNLLTQTENHLKVTKSLLEGVSRTLTLDCTIANTDLDTYRTNINAARTNINTVLATINTKKQTISSLTLTAIKTRTELALLKSGTAQEIIQAQEARVLGARGELAKYKIYAPTGGTVITMDARVGEYANASSPLISIISDTSFEIEANVPEADIAKIHVGDQAKITLDAYGSDVFFEGRVVTIDTAETIIDNVPTYKVTLAFTKNDTRIKSGMTANIDIATARKENVLSIPQRAVINKDGQKTVMVVTGTDTTTETTVTTGLRGSDGSIEIIEGITEGAIIITAPK</sequence>